<evidence type="ECO:0000313" key="2">
    <source>
        <dbReference type="EMBL" id="MCV2868984.1"/>
    </source>
</evidence>
<gene>
    <name evidence="2" type="ORF">OEW28_10110</name>
</gene>
<feature type="domain" description="YjiS-like" evidence="1">
    <location>
        <begin position="28"/>
        <end position="60"/>
    </location>
</feature>
<dbReference type="Proteomes" id="UP001652542">
    <property type="component" value="Unassembled WGS sequence"/>
</dbReference>
<protein>
    <submittedName>
        <fullName evidence="2">DUF1127 domain-containing protein</fullName>
    </submittedName>
</protein>
<evidence type="ECO:0000259" key="1">
    <source>
        <dbReference type="Pfam" id="PF06568"/>
    </source>
</evidence>
<name>A0ABT2ZCY2_9RHOB</name>
<dbReference type="InterPro" id="IPR009506">
    <property type="entry name" value="YjiS-like"/>
</dbReference>
<accession>A0ABT2ZCY2</accession>
<keyword evidence="3" id="KW-1185">Reference proteome</keyword>
<dbReference type="EMBL" id="JAOWKY010000002">
    <property type="protein sequence ID" value="MCV2868984.1"/>
    <property type="molecule type" value="Genomic_DNA"/>
</dbReference>
<dbReference type="RefSeq" id="WP_263734642.1">
    <property type="nucleotide sequence ID" value="NZ_JAOWKY010000002.1"/>
</dbReference>
<dbReference type="Pfam" id="PF06568">
    <property type="entry name" value="YjiS-like"/>
    <property type="match status" value="1"/>
</dbReference>
<sequence length="71" mass="7767">MANVSALSGMELGLTDRIGAFLRNLQDARGRHKVYRQTVKELSALTERELLDLGISPSMITSIAMEAAYGK</sequence>
<comment type="caution">
    <text evidence="2">The sequence shown here is derived from an EMBL/GenBank/DDBJ whole genome shotgun (WGS) entry which is preliminary data.</text>
</comment>
<reference evidence="2 3" key="1">
    <citation type="submission" date="2022-10" db="EMBL/GenBank/DDBJ databases">
        <title>Defluviimonas sp. nov., isolated from ocean surface water.</title>
        <authorList>
            <person name="He W."/>
            <person name="Wang L."/>
            <person name="Zhang D.-F."/>
        </authorList>
    </citation>
    <scope>NUCLEOTIDE SEQUENCE [LARGE SCALE GENOMIC DNA]</scope>
    <source>
        <strain evidence="2 3">WL0002</strain>
    </source>
</reference>
<evidence type="ECO:0000313" key="3">
    <source>
        <dbReference type="Proteomes" id="UP001652542"/>
    </source>
</evidence>
<proteinExistence type="predicted"/>
<organism evidence="2 3">
    <name type="scientific">Albidovulum marisflavi</name>
    <dbReference type="NCBI Taxonomy" id="2984159"/>
    <lineage>
        <taxon>Bacteria</taxon>
        <taxon>Pseudomonadati</taxon>
        <taxon>Pseudomonadota</taxon>
        <taxon>Alphaproteobacteria</taxon>
        <taxon>Rhodobacterales</taxon>
        <taxon>Paracoccaceae</taxon>
        <taxon>Albidovulum</taxon>
    </lineage>
</organism>